<feature type="region of interest" description="Disordered" evidence="1">
    <location>
        <begin position="319"/>
        <end position="356"/>
    </location>
</feature>
<dbReference type="Proteomes" id="UP000694861">
    <property type="component" value="Linkage group LG5"/>
</dbReference>
<evidence type="ECO:0000313" key="3">
    <source>
        <dbReference type="RefSeq" id="XP_008232286.1"/>
    </source>
</evidence>
<dbReference type="Pfam" id="PF08737">
    <property type="entry name" value="Rgp1"/>
    <property type="match status" value="1"/>
</dbReference>
<reference evidence="2" key="1">
    <citation type="journal article" date="1997" name="Nucleic Acids Res.">
        <title>tRNAscan-SE: a program for improved detection of transfer RNA genes in genomic sequence.</title>
        <authorList>
            <person name="Lowe T.M."/>
            <person name="Eddy S.R."/>
        </authorList>
    </citation>
    <scope>NUCLEOTIDE SEQUENCE [LARGE SCALE GENOMIC DNA]</scope>
</reference>
<dbReference type="RefSeq" id="XP_008232287.1">
    <property type="nucleotide sequence ID" value="XM_008234065.2"/>
</dbReference>
<evidence type="ECO:0000313" key="2">
    <source>
        <dbReference type="Proteomes" id="UP000694861"/>
    </source>
</evidence>
<dbReference type="RefSeq" id="XP_008232286.1">
    <property type="nucleotide sequence ID" value="XM_008234064.2"/>
</dbReference>
<name>A0ABM0NZQ9_PRUMU</name>
<sequence>MLPRRLSVIFGGLGSDTNTVTNELLPTLKVQTDKEVYRPGDPIIITIEISNPSSNDGTAYSLLIERLGFEIKGIEKLDSQWFATQKPTSGSKQRRGEYVFMECSTQALVTNQIVSPGARKSYVVRSFLASIIPPSYKGATIRYMYYVRSTMSGQWLILENAHSRGESIKDFPEMEARVPVQVWVTQKTSGLVMEEGQSDGENPFGIVPSVTIQMDMYWKEMDADSDWVRANDTYDGVEEGYESSRDEISSVSSYNPMKENINRTFGSSLSLQSARSSNKDSPYLEGERTSLSSNLALPQLSVAEVLYDTGADLSLPLNSSAIGSPSQQQKLTKRLSLDDEARASSSPESGAVETLASEGFSRGRSYNIRLDDQVLLRFSPKNSDSNYYFSDMIGGTLTFFHEEGARRCLEVSITLETSETISRRFVHPSRKNSPTITKIQSDHYEVVSDLVQTSFLFSIPMDGPMSFTTPHVSVQWVLRFEFFTTPKNVDWTRYEHPLLIEGREKSEWVLPITVHAPPAVGPTGHPRNEKALFGTLGGA</sequence>
<dbReference type="InterPro" id="IPR014756">
    <property type="entry name" value="Ig_E-set"/>
</dbReference>
<protein>
    <submittedName>
        <fullName evidence="3 4">Uncharacterized protein LOC103331443 isoform X1</fullName>
    </submittedName>
</protein>
<feature type="region of interest" description="Disordered" evidence="1">
    <location>
        <begin position="520"/>
        <end position="539"/>
    </location>
</feature>
<evidence type="ECO:0000256" key="1">
    <source>
        <dbReference type="SAM" id="MobiDB-lite"/>
    </source>
</evidence>
<dbReference type="SUPFAM" id="SSF81296">
    <property type="entry name" value="E set domains"/>
    <property type="match status" value="1"/>
</dbReference>
<reference evidence="2" key="2">
    <citation type="journal article" date="2012" name="Nat. Commun.">
        <title>The genome of Prunus mume.</title>
        <authorList>
            <person name="Zhang Q."/>
            <person name="Chen W."/>
            <person name="Sun L."/>
            <person name="Zhao F."/>
            <person name="Huang B."/>
            <person name="Yang W."/>
            <person name="Tao Y."/>
            <person name="Wang J."/>
            <person name="Yuan Z."/>
            <person name="Fan G."/>
            <person name="Xing Z."/>
            <person name="Han C."/>
            <person name="Pan H."/>
            <person name="Zhong X."/>
            <person name="Shi W."/>
            <person name="Liang X."/>
            <person name="Du D."/>
            <person name="Sun F."/>
            <person name="Xu Z."/>
            <person name="Hao R."/>
            <person name="Lv T."/>
            <person name="Lv Y."/>
            <person name="Zheng Z."/>
            <person name="Sun M."/>
            <person name="Luo L."/>
            <person name="Cai M."/>
            <person name="Gao Y."/>
            <person name="Wang J."/>
            <person name="Yin Y."/>
            <person name="Xu X."/>
            <person name="Cheng T."/>
            <person name="Wang J."/>
        </authorList>
    </citation>
    <scope>NUCLEOTIDE SEQUENCE [LARGE SCALE GENOMIC DNA]</scope>
</reference>
<accession>A0ABM0NZQ9</accession>
<dbReference type="InterPro" id="IPR014848">
    <property type="entry name" value="Rgp1"/>
</dbReference>
<gene>
    <name evidence="3 4" type="primary">LOC103331443</name>
</gene>
<evidence type="ECO:0000313" key="4">
    <source>
        <dbReference type="RefSeq" id="XP_008232287.1"/>
    </source>
</evidence>
<organism evidence="2 4">
    <name type="scientific">Prunus mume</name>
    <name type="common">Japanese apricot</name>
    <name type="synonym">Armeniaca mume</name>
    <dbReference type="NCBI Taxonomy" id="102107"/>
    <lineage>
        <taxon>Eukaryota</taxon>
        <taxon>Viridiplantae</taxon>
        <taxon>Streptophyta</taxon>
        <taxon>Embryophyta</taxon>
        <taxon>Tracheophyta</taxon>
        <taxon>Spermatophyta</taxon>
        <taxon>Magnoliopsida</taxon>
        <taxon>eudicotyledons</taxon>
        <taxon>Gunneridae</taxon>
        <taxon>Pentapetalae</taxon>
        <taxon>rosids</taxon>
        <taxon>fabids</taxon>
        <taxon>Rosales</taxon>
        <taxon>Rosaceae</taxon>
        <taxon>Amygdaloideae</taxon>
        <taxon>Amygdaleae</taxon>
        <taxon>Prunus</taxon>
    </lineage>
</organism>
<reference evidence="3 4" key="3">
    <citation type="submission" date="2025-05" db="UniProtKB">
        <authorList>
            <consortium name="RefSeq"/>
        </authorList>
    </citation>
    <scope>IDENTIFICATION</scope>
</reference>
<dbReference type="InterPro" id="IPR014752">
    <property type="entry name" value="Arrestin-like_C"/>
</dbReference>
<dbReference type="GeneID" id="103331443"/>
<dbReference type="Gene3D" id="2.60.40.640">
    <property type="match status" value="1"/>
</dbReference>
<keyword evidence="2" id="KW-1185">Reference proteome</keyword>
<feature type="compositionally biased region" description="Polar residues" evidence="1">
    <location>
        <begin position="319"/>
        <end position="330"/>
    </location>
</feature>
<dbReference type="PANTHER" id="PTHR12507">
    <property type="entry name" value="REDUCED GROWTH PHENOTYPE 1 RGP1, YEAST -RELATED"/>
    <property type="match status" value="1"/>
</dbReference>
<proteinExistence type="predicted"/>